<dbReference type="EMBL" id="CP031598">
    <property type="protein sequence ID" value="QEW26994.1"/>
    <property type="molecule type" value="Genomic_DNA"/>
</dbReference>
<dbReference type="AlphaFoldDB" id="A0A5P3AE13"/>
<evidence type="ECO:0000313" key="1">
    <source>
        <dbReference type="EMBL" id="QEW26994.1"/>
    </source>
</evidence>
<protein>
    <submittedName>
        <fullName evidence="1">Uncharacterized protein</fullName>
    </submittedName>
</protein>
<dbReference type="Proteomes" id="UP000325785">
    <property type="component" value="Chromosome"/>
</dbReference>
<dbReference type="RefSeq" id="WP_160325839.1">
    <property type="nucleotide sequence ID" value="NZ_CAXRJZ010000087.1"/>
</dbReference>
<gene>
    <name evidence="1" type="ORF">RIdsm_02803</name>
</gene>
<proteinExistence type="predicted"/>
<organism evidence="1 2">
    <name type="scientific">Roseovarius indicus</name>
    <dbReference type="NCBI Taxonomy" id="540747"/>
    <lineage>
        <taxon>Bacteria</taxon>
        <taxon>Pseudomonadati</taxon>
        <taxon>Pseudomonadota</taxon>
        <taxon>Alphaproteobacteria</taxon>
        <taxon>Rhodobacterales</taxon>
        <taxon>Roseobacteraceae</taxon>
        <taxon>Roseovarius</taxon>
    </lineage>
</organism>
<sequence length="56" mass="6342">MRPTPLPTARHARLFELIRQINLAEQRREMPLPADVTVDDTMAFARRAAQTLAARG</sequence>
<name>A0A5P3AE13_9RHOB</name>
<dbReference type="KEGG" id="rid:RIdsm_02803"/>
<reference evidence="1 2" key="1">
    <citation type="submission" date="2018-08" db="EMBL/GenBank/DDBJ databases">
        <title>Genetic Globetrotter - A new plasmid hitch-hiking vast phylogenetic and geographic distances.</title>
        <authorList>
            <person name="Vollmers J."/>
            <person name="Petersen J."/>
        </authorList>
    </citation>
    <scope>NUCLEOTIDE SEQUENCE [LARGE SCALE GENOMIC DNA]</scope>
    <source>
        <strain evidence="1 2">DSM 26383</strain>
    </source>
</reference>
<accession>A0A5P3AE13</accession>
<evidence type="ECO:0000313" key="2">
    <source>
        <dbReference type="Proteomes" id="UP000325785"/>
    </source>
</evidence>